<evidence type="ECO:0000259" key="7">
    <source>
        <dbReference type="Pfam" id="PF04952"/>
    </source>
</evidence>
<dbReference type="InterPro" id="IPR007036">
    <property type="entry name" value="Aste_AspA_hybrid_dom"/>
</dbReference>
<dbReference type="GO" id="GO:0019545">
    <property type="term" value="P:L-arginine catabolic process to succinate"/>
    <property type="evidence" value="ECO:0007669"/>
    <property type="project" value="UniProtKB-UniRule"/>
</dbReference>
<dbReference type="PANTHER" id="PTHR15162">
    <property type="entry name" value="ASPARTOACYLASE"/>
    <property type="match status" value="1"/>
</dbReference>
<dbReference type="Pfam" id="PF24827">
    <property type="entry name" value="AstE_AspA_cat"/>
    <property type="match status" value="1"/>
</dbReference>
<name>A0A0U1P631_PHOLE</name>
<feature type="domain" description="AstE/AspA barrel-sandwich hybrid" evidence="7">
    <location>
        <begin position="261"/>
        <end position="334"/>
    </location>
</feature>
<organism evidence="9 10">
    <name type="scientific">Photobacterium leiognathi lrivu.4.1</name>
    <dbReference type="NCBI Taxonomy" id="1248232"/>
    <lineage>
        <taxon>Bacteria</taxon>
        <taxon>Pseudomonadati</taxon>
        <taxon>Pseudomonadota</taxon>
        <taxon>Gammaproteobacteria</taxon>
        <taxon>Vibrionales</taxon>
        <taxon>Vibrionaceae</taxon>
        <taxon>Photobacterium</taxon>
    </lineage>
</organism>
<dbReference type="RefSeq" id="WP_023932551.1">
    <property type="nucleotide sequence ID" value="NZ_DF196819.1"/>
</dbReference>
<gene>
    <name evidence="5" type="primary">astE</name>
    <name evidence="9" type="ORF">PLEI_1665</name>
</gene>
<dbReference type="EMBL" id="DF196819">
    <property type="protein sequence ID" value="GAD30010.1"/>
    <property type="molecule type" value="Genomic_DNA"/>
</dbReference>
<evidence type="ECO:0000256" key="6">
    <source>
        <dbReference type="NCBIfam" id="TIGR03242"/>
    </source>
</evidence>
<accession>A0A0U1P631</accession>
<dbReference type="InterPro" id="IPR055438">
    <property type="entry name" value="AstE_AspA_cat"/>
</dbReference>
<evidence type="ECO:0000313" key="9">
    <source>
        <dbReference type="EMBL" id="GAD30010.1"/>
    </source>
</evidence>
<proteinExistence type="inferred from homology"/>
<feature type="active site" evidence="5">
    <location>
        <position position="223"/>
    </location>
</feature>
<dbReference type="AlphaFoldDB" id="A0A0U1P631"/>
<dbReference type="NCBIfam" id="NF003706">
    <property type="entry name" value="PRK05324.1"/>
    <property type="match status" value="1"/>
</dbReference>
<comment type="similarity">
    <text evidence="5">Belongs to the AspA/AstE family. Succinylglutamate desuccinylase subfamily.</text>
</comment>
<feature type="binding site" evidence="5">
    <location>
        <position position="68"/>
    </location>
    <ligand>
        <name>Zn(2+)</name>
        <dbReference type="ChEBI" id="CHEBI:29105"/>
    </ligand>
</feature>
<evidence type="ECO:0000256" key="1">
    <source>
        <dbReference type="ARBA" id="ARBA00022503"/>
    </source>
</evidence>
<dbReference type="GO" id="GO:0019544">
    <property type="term" value="P:L-arginine catabolic process to L-glutamate"/>
    <property type="evidence" value="ECO:0007669"/>
    <property type="project" value="UniProtKB-UniRule"/>
</dbReference>
<dbReference type="PANTHER" id="PTHR15162:SF7">
    <property type="entry name" value="SUCCINYLGLUTAMATE DESUCCINYLASE"/>
    <property type="match status" value="1"/>
</dbReference>
<feature type="binding site" evidence="5">
    <location>
        <position position="159"/>
    </location>
    <ligand>
        <name>Zn(2+)</name>
        <dbReference type="ChEBI" id="CHEBI:29105"/>
    </ligand>
</feature>
<reference evidence="10" key="1">
    <citation type="submission" date="2012-12" db="EMBL/GenBank/DDBJ databases">
        <title>Genome Sequence of Photobacterium leiognathi lrivu.4.1.</title>
        <authorList>
            <person name="Urbanczyk H."/>
            <person name="Ogura Y."/>
            <person name="Hayashi T."/>
            <person name="Dunlap P.V."/>
        </authorList>
    </citation>
    <scope>NUCLEOTIDE SEQUENCE [LARGE SCALE GENOMIC DNA]</scope>
    <source>
        <strain evidence="10">lrivu.4.1</strain>
    </source>
</reference>
<comment type="cofactor">
    <cofactor evidence="5">
        <name>Zn(2+)</name>
        <dbReference type="ChEBI" id="CHEBI:29105"/>
    </cofactor>
    <text evidence="5">Binds 1 zinc ion per subunit.</text>
</comment>
<dbReference type="GO" id="GO:0009017">
    <property type="term" value="F:succinylglutamate desuccinylase activity"/>
    <property type="evidence" value="ECO:0007669"/>
    <property type="project" value="UniProtKB-UniRule"/>
</dbReference>
<keyword evidence="3 5" id="KW-0378">Hydrolase</keyword>
<evidence type="ECO:0000256" key="4">
    <source>
        <dbReference type="ARBA" id="ARBA00022833"/>
    </source>
</evidence>
<dbReference type="eggNOG" id="COG2988">
    <property type="taxonomic scope" value="Bacteria"/>
</dbReference>
<dbReference type="NCBIfam" id="TIGR03242">
    <property type="entry name" value="arg_catab_astE"/>
    <property type="match status" value="1"/>
</dbReference>
<evidence type="ECO:0000313" key="10">
    <source>
        <dbReference type="Proteomes" id="UP000030675"/>
    </source>
</evidence>
<dbReference type="Proteomes" id="UP000030675">
    <property type="component" value="Unassembled WGS sequence"/>
</dbReference>
<dbReference type="PIRSF" id="PIRSF017020">
    <property type="entry name" value="AstE"/>
    <property type="match status" value="1"/>
</dbReference>
<dbReference type="InterPro" id="IPR016681">
    <property type="entry name" value="SuccinylGlu_desuccinylase"/>
</dbReference>
<dbReference type="UniPathway" id="UPA00185">
    <property type="reaction ID" value="UER00283"/>
</dbReference>
<evidence type="ECO:0000256" key="5">
    <source>
        <dbReference type="HAMAP-Rule" id="MF_00767"/>
    </source>
</evidence>
<dbReference type="GO" id="GO:0016788">
    <property type="term" value="F:hydrolase activity, acting on ester bonds"/>
    <property type="evidence" value="ECO:0007669"/>
    <property type="project" value="UniProtKB-UniRule"/>
</dbReference>
<dbReference type="HOGENOM" id="CLU_071608_0_0_6"/>
<feature type="binding site" evidence="5">
    <location>
        <position position="65"/>
    </location>
    <ligand>
        <name>Zn(2+)</name>
        <dbReference type="ChEBI" id="CHEBI:29105"/>
    </ligand>
</feature>
<keyword evidence="4 5" id="KW-0862">Zinc</keyword>
<keyword evidence="1 5" id="KW-0056">Arginine metabolism</keyword>
<dbReference type="InterPro" id="IPR050178">
    <property type="entry name" value="AspA/AstE_fam"/>
</dbReference>
<comment type="catalytic activity">
    <reaction evidence="5">
        <text>N-succinyl-L-glutamate + H2O = L-glutamate + succinate</text>
        <dbReference type="Rhea" id="RHEA:15169"/>
        <dbReference type="ChEBI" id="CHEBI:15377"/>
        <dbReference type="ChEBI" id="CHEBI:29985"/>
        <dbReference type="ChEBI" id="CHEBI:30031"/>
        <dbReference type="ChEBI" id="CHEBI:58763"/>
        <dbReference type="EC" id="3.5.1.96"/>
    </reaction>
</comment>
<evidence type="ECO:0000256" key="3">
    <source>
        <dbReference type="ARBA" id="ARBA00022801"/>
    </source>
</evidence>
<dbReference type="Pfam" id="PF04952">
    <property type="entry name" value="AstE_AspA_hybrid"/>
    <property type="match status" value="1"/>
</dbReference>
<dbReference type="SUPFAM" id="SSF53187">
    <property type="entry name" value="Zn-dependent exopeptidases"/>
    <property type="match status" value="1"/>
</dbReference>
<comment type="pathway">
    <text evidence="5">Amino-acid degradation; L-arginine degradation via AST pathway; L-glutamate and succinate from L-arginine: step 5/5.</text>
</comment>
<dbReference type="HAMAP" id="MF_00767">
    <property type="entry name" value="Arg_catab_AstE"/>
    <property type="match status" value="1"/>
</dbReference>
<comment type="function">
    <text evidence="5">Transforms N(2)-succinylglutamate into succinate and glutamate.</text>
</comment>
<feature type="domain" description="Succinylglutamate desuccinylase/Aspartoacylase catalytic" evidence="8">
    <location>
        <begin position="56"/>
        <end position="248"/>
    </location>
</feature>
<dbReference type="EC" id="3.5.1.96" evidence="5 6"/>
<protein>
    <recommendedName>
        <fullName evidence="5 6">Succinylglutamate desuccinylase</fullName>
        <ecNumber evidence="5 6">3.5.1.96</ecNumber>
    </recommendedName>
</protein>
<keyword evidence="2 5" id="KW-0479">Metal-binding</keyword>
<evidence type="ECO:0000256" key="2">
    <source>
        <dbReference type="ARBA" id="ARBA00022723"/>
    </source>
</evidence>
<dbReference type="GO" id="GO:0008270">
    <property type="term" value="F:zinc ion binding"/>
    <property type="evidence" value="ECO:0007669"/>
    <property type="project" value="UniProtKB-UniRule"/>
</dbReference>
<dbReference type="Gene3D" id="3.40.630.10">
    <property type="entry name" value="Zn peptidases"/>
    <property type="match status" value="1"/>
</dbReference>
<sequence>MTFVDEVKRGRFLSATCDLSLPFVPADWVLESGIHCQLLQRGVLQITPNEQISTAKDIVLSSGVHGNETAPIELIQQLAEGILLGHIEPVHRLLLIIAHPEAINHKTRFIEENMNRLFKVRNLERNIDCKVANQLQEAVNSFYGVSTAVQPERWHLDLHCAIRPSEHYTFAISPYSQKHSRSNSLFSFIQHAKIEAVLLANDPSSTFSWFSAEYHGAQALTIELGKVADFGNNNLALLAHFSRAMMKLVTESSLPITWNNDVEVYRVSRTLLKQSDDFNFSFPDDLPNFTFFDEGVYLGSDSGEAFIADEKGEAVVFPNANVALGQRAALMVKKAHIIFEEQIRLCG</sequence>
<evidence type="ECO:0000259" key="8">
    <source>
        <dbReference type="Pfam" id="PF24827"/>
    </source>
</evidence>